<dbReference type="InParanoid" id="A0A7J7C156"/>
<sequence length="420" mass="46952">MRILPALLCLFFAASFCYADNTVEVVGIAECADCAQNNIKASQALSGLHVTIDCKAENAENYERRGVGQLSEEGKFTVSLPQELLKDGKLKEECYAQLHSASAAPCAAHDGLESTKIVFKSKTNDKHTFGVAGKLKISPMTCTSAFLWPHFKYPPLHKFPKFKHPIFKGFGHHYSFPPLPPKVYPPIYHKPLPPPIPIYKPKPHPVPIPIYKPKPHPVPIPIYKPKPHPVPVPIYKPKPHPVPVPIYKPKPHPVPVPIYKPKPHPVPVPIYKPKPHPVPVPIYKPKPPIYKPPVVLPPPVPIYKPKPPIYKPPVVLPPPVPIYKPKPPIYKPPVVLPPPVPVYKPPVVLPPPVPIYKPKPPIYHKPLPPFPTIPPYKKKPCPPLPKLPPFPKIPPKPYFHHPHPKIGKFLPPLPPYSPIH</sequence>
<reference evidence="2 3" key="1">
    <citation type="journal article" date="2020" name="Nat. Commun.">
        <title>Genome of Tripterygium wilfordii and identification of cytochrome P450 involved in triptolide biosynthesis.</title>
        <authorList>
            <person name="Tu L."/>
            <person name="Su P."/>
            <person name="Zhang Z."/>
            <person name="Gao L."/>
            <person name="Wang J."/>
            <person name="Hu T."/>
            <person name="Zhou J."/>
            <person name="Zhang Y."/>
            <person name="Zhao Y."/>
            <person name="Liu Y."/>
            <person name="Song Y."/>
            <person name="Tong Y."/>
            <person name="Lu Y."/>
            <person name="Yang J."/>
            <person name="Xu C."/>
            <person name="Jia M."/>
            <person name="Peters R.J."/>
            <person name="Huang L."/>
            <person name="Gao W."/>
        </authorList>
    </citation>
    <scope>NUCLEOTIDE SEQUENCE [LARGE SCALE GENOMIC DNA]</scope>
    <source>
        <strain evidence="3">cv. XIE 37</strain>
        <tissue evidence="2">Leaf</tissue>
    </source>
</reference>
<evidence type="ECO:0000256" key="1">
    <source>
        <dbReference type="SAM" id="SignalP"/>
    </source>
</evidence>
<dbReference type="OrthoDB" id="692967at2759"/>
<dbReference type="PANTHER" id="PTHR33935:SF22">
    <property type="entry name" value="OS10G0149400 PROTEIN"/>
    <property type="match status" value="1"/>
</dbReference>
<evidence type="ECO:0000313" key="3">
    <source>
        <dbReference type="Proteomes" id="UP000593562"/>
    </source>
</evidence>
<evidence type="ECO:0000313" key="2">
    <source>
        <dbReference type="EMBL" id="KAF5727838.1"/>
    </source>
</evidence>
<feature type="chain" id="PRO_5029467593" evidence="1">
    <location>
        <begin position="20"/>
        <end position="420"/>
    </location>
</feature>
<keyword evidence="3" id="KW-1185">Reference proteome</keyword>
<protein>
    <submittedName>
        <fullName evidence="2">Proline-rich protein 4 isoform X1</fullName>
    </submittedName>
</protein>
<accession>A0A7J7C156</accession>
<keyword evidence="1" id="KW-0732">Signal</keyword>
<dbReference type="EMBL" id="JAAARO010000022">
    <property type="protein sequence ID" value="KAF5727838.1"/>
    <property type="molecule type" value="Genomic_DNA"/>
</dbReference>
<name>A0A7J7C156_TRIWF</name>
<dbReference type="Proteomes" id="UP000593562">
    <property type="component" value="Unassembled WGS sequence"/>
</dbReference>
<dbReference type="PRINTS" id="PR01217">
    <property type="entry name" value="PRICHEXTENSN"/>
</dbReference>
<dbReference type="Pfam" id="PF01190">
    <property type="entry name" value="Pollen_Ole_e_1"/>
    <property type="match status" value="1"/>
</dbReference>
<proteinExistence type="predicted"/>
<feature type="signal peptide" evidence="1">
    <location>
        <begin position="1"/>
        <end position="19"/>
    </location>
</feature>
<organism evidence="2 3">
    <name type="scientific">Tripterygium wilfordii</name>
    <name type="common">Thunder God vine</name>
    <dbReference type="NCBI Taxonomy" id="458696"/>
    <lineage>
        <taxon>Eukaryota</taxon>
        <taxon>Viridiplantae</taxon>
        <taxon>Streptophyta</taxon>
        <taxon>Embryophyta</taxon>
        <taxon>Tracheophyta</taxon>
        <taxon>Spermatophyta</taxon>
        <taxon>Magnoliopsida</taxon>
        <taxon>eudicotyledons</taxon>
        <taxon>Gunneridae</taxon>
        <taxon>Pentapetalae</taxon>
        <taxon>rosids</taxon>
        <taxon>fabids</taxon>
        <taxon>Celastrales</taxon>
        <taxon>Celastraceae</taxon>
        <taxon>Tripterygium</taxon>
    </lineage>
</organism>
<comment type="caution">
    <text evidence="2">The sequence shown here is derived from an EMBL/GenBank/DDBJ whole genome shotgun (WGS) entry which is preliminary data.</text>
</comment>
<dbReference type="AlphaFoldDB" id="A0A7J7C156"/>
<dbReference type="PANTHER" id="PTHR33935">
    <property type="entry name" value="OS10G0148100 PROTEIN"/>
    <property type="match status" value="1"/>
</dbReference>
<gene>
    <name evidence="2" type="ORF">HS088_TW22G01535</name>
</gene>